<evidence type="ECO:0000256" key="5">
    <source>
        <dbReference type="ARBA" id="ARBA00050018"/>
    </source>
</evidence>
<keyword evidence="8" id="KW-1185">Reference proteome</keyword>
<comment type="catalytic activity">
    <reaction evidence="4">
        <text>glycine + O2 + H2O = glyoxylate + H2O2 + NH4(+)</text>
        <dbReference type="Rhea" id="RHEA:11532"/>
        <dbReference type="ChEBI" id="CHEBI:15377"/>
        <dbReference type="ChEBI" id="CHEBI:15379"/>
        <dbReference type="ChEBI" id="CHEBI:16240"/>
        <dbReference type="ChEBI" id="CHEBI:28938"/>
        <dbReference type="ChEBI" id="CHEBI:36655"/>
        <dbReference type="ChEBI" id="CHEBI:57305"/>
        <dbReference type="EC" id="1.4.3.19"/>
    </reaction>
</comment>
<dbReference type="Gene3D" id="3.50.50.60">
    <property type="entry name" value="FAD/NAD(P)-binding domain"/>
    <property type="match status" value="1"/>
</dbReference>
<name>A0ABP4WMD0_9ACTN</name>
<evidence type="ECO:0000313" key="8">
    <source>
        <dbReference type="Proteomes" id="UP001500655"/>
    </source>
</evidence>
<dbReference type="RefSeq" id="WP_344082171.1">
    <property type="nucleotide sequence ID" value="NZ_BAAALS010000014.1"/>
</dbReference>
<sequence length="371" mass="38699">MNDVVVAGGGLIGMSVAWRCAKKGLRVTVVDADPTQGAGQAAAGMLAPVAEATYGEERLLGLARASLKRYPAFVAELQQATGVDVALRTAGTLQVGFDADDTRVLDDLHAFHLELGLPAERLTPTQARRVEPSLTTRVRGAVRIPSDHSVDARAVRDALTVAARQAGATVLTTGVEALVTADGRATGLRLADGTTIAAGTVVLALGAWSASLPGVPPLPVRPVKGQILRLRRAAGLLDGTVRALVRGRAVYLVPLRDDQLIIGATVEEQGFDRSVTAGGVYELLRDAIEVVPGVTECELTETLVRFRPGTPDNAPLLGDSDLPGLVLATGHYRNGVLLAPVTGEAIAELIADGALPEAARGFGTDRFRERS</sequence>
<protein>
    <recommendedName>
        <fullName evidence="5">glycine oxidase</fullName>
        <ecNumber evidence="5">1.4.3.19</ecNumber>
    </recommendedName>
</protein>
<dbReference type="Gene3D" id="3.30.9.10">
    <property type="entry name" value="D-Amino Acid Oxidase, subunit A, domain 2"/>
    <property type="match status" value="1"/>
</dbReference>
<dbReference type="SUPFAM" id="SSF51905">
    <property type="entry name" value="FAD/NAD(P)-binding domain"/>
    <property type="match status" value="1"/>
</dbReference>
<comment type="pathway">
    <text evidence="1">Cofactor biosynthesis; thiamine diphosphate biosynthesis.</text>
</comment>
<evidence type="ECO:0000256" key="4">
    <source>
        <dbReference type="ARBA" id="ARBA00049872"/>
    </source>
</evidence>
<evidence type="ECO:0000259" key="6">
    <source>
        <dbReference type="Pfam" id="PF01266"/>
    </source>
</evidence>
<proteinExistence type="predicted"/>
<dbReference type="InterPro" id="IPR012727">
    <property type="entry name" value="Gly_oxidase_ThiO"/>
</dbReference>
<dbReference type="SUPFAM" id="SSF54373">
    <property type="entry name" value="FAD-linked reductases, C-terminal domain"/>
    <property type="match status" value="1"/>
</dbReference>
<evidence type="ECO:0000256" key="3">
    <source>
        <dbReference type="ARBA" id="ARBA00023002"/>
    </source>
</evidence>
<dbReference type="InterPro" id="IPR006076">
    <property type="entry name" value="FAD-dep_OxRdtase"/>
</dbReference>
<reference evidence="8" key="1">
    <citation type="journal article" date="2019" name="Int. J. Syst. Evol. Microbiol.">
        <title>The Global Catalogue of Microorganisms (GCM) 10K type strain sequencing project: providing services to taxonomists for standard genome sequencing and annotation.</title>
        <authorList>
            <consortium name="The Broad Institute Genomics Platform"/>
            <consortium name="The Broad Institute Genome Sequencing Center for Infectious Disease"/>
            <person name="Wu L."/>
            <person name="Ma J."/>
        </authorList>
    </citation>
    <scope>NUCLEOTIDE SEQUENCE [LARGE SCALE GENOMIC DNA]</scope>
    <source>
        <strain evidence="8">JCM 13249</strain>
    </source>
</reference>
<gene>
    <name evidence="7" type="primary">thiO</name>
    <name evidence="7" type="ORF">GCM10009681_31410</name>
</gene>
<feature type="domain" description="FAD dependent oxidoreductase" evidence="6">
    <location>
        <begin position="3"/>
        <end position="349"/>
    </location>
</feature>
<dbReference type="Pfam" id="PF01266">
    <property type="entry name" value="DAO"/>
    <property type="match status" value="1"/>
</dbReference>
<organism evidence="7 8">
    <name type="scientific">Luedemannella helvata</name>
    <dbReference type="NCBI Taxonomy" id="349315"/>
    <lineage>
        <taxon>Bacteria</taxon>
        <taxon>Bacillati</taxon>
        <taxon>Actinomycetota</taxon>
        <taxon>Actinomycetes</taxon>
        <taxon>Micromonosporales</taxon>
        <taxon>Micromonosporaceae</taxon>
        <taxon>Luedemannella</taxon>
    </lineage>
</organism>
<dbReference type="NCBIfam" id="TIGR02352">
    <property type="entry name" value="thiamin_ThiO"/>
    <property type="match status" value="1"/>
</dbReference>
<dbReference type="EMBL" id="BAAALS010000014">
    <property type="protein sequence ID" value="GAA1757879.1"/>
    <property type="molecule type" value="Genomic_DNA"/>
</dbReference>
<evidence type="ECO:0000256" key="2">
    <source>
        <dbReference type="ARBA" id="ARBA00022977"/>
    </source>
</evidence>
<comment type="caution">
    <text evidence="7">The sequence shown here is derived from an EMBL/GenBank/DDBJ whole genome shotgun (WGS) entry which is preliminary data.</text>
</comment>
<evidence type="ECO:0000313" key="7">
    <source>
        <dbReference type="EMBL" id="GAA1757879.1"/>
    </source>
</evidence>
<keyword evidence="3" id="KW-0560">Oxidoreductase</keyword>
<dbReference type="InterPro" id="IPR036188">
    <property type="entry name" value="FAD/NAD-bd_sf"/>
</dbReference>
<dbReference type="Proteomes" id="UP001500655">
    <property type="component" value="Unassembled WGS sequence"/>
</dbReference>
<dbReference type="PANTHER" id="PTHR13847:SF289">
    <property type="entry name" value="GLYCINE OXIDASE"/>
    <property type="match status" value="1"/>
</dbReference>
<dbReference type="EC" id="1.4.3.19" evidence="5"/>
<accession>A0ABP4WMD0</accession>
<dbReference type="PANTHER" id="PTHR13847">
    <property type="entry name" value="SARCOSINE DEHYDROGENASE-RELATED"/>
    <property type="match status" value="1"/>
</dbReference>
<keyword evidence="2" id="KW-0784">Thiamine biosynthesis</keyword>
<evidence type="ECO:0000256" key="1">
    <source>
        <dbReference type="ARBA" id="ARBA00004948"/>
    </source>
</evidence>